<keyword evidence="2" id="KW-0732">Signal</keyword>
<keyword evidence="4" id="KW-1185">Reference proteome</keyword>
<protein>
    <submittedName>
        <fullName evidence="3">ELWxxDGT repeat protein</fullName>
    </submittedName>
</protein>
<gene>
    <name evidence="3" type="ORF">ACFPMF_17430</name>
</gene>
<dbReference type="InterPro" id="IPR030916">
    <property type="entry name" value="ELWxxDGT_rpt"/>
</dbReference>
<sequence length="872" mass="92698">MKKFSLLLLVLVGWLSHPAQAQPLSLKSFSDGITNLVNLNGTLIFSAHDGPTGMELWKSDGTAAGTVLLKDINPGAASSSPAYLTVVGNTVFFAATDGSTGVELWKTDGTAAGTTLVKDIRPGGYGSSPVWLTPMNGTLFFRADNGTNGTELWKTDGTEAGTVMVRDINSGPDHSDPQYLTPINGTLFFKATTYYYGAELWKTDGTSMGTVMVKDINPGSNGSSLNYLTNANGTLYFTATLSDTGSEPWKSDGTEAGTVMVKDVNPGWPSSEPSFYTYLNGFVCFKAYENTYGTELWKTNGSPYATSLLKDVLPGASGEANGIPGFMTVVNNQIFFTANTFGKGRELWKTDNTPDGTVLVKDMNPGQESSDASNFTEFGGVLYMSARTADHGVELWKSNGTEAGTTLVADINPGAADSAPYNLTPVNGVLYFAATGPDGMKQLFRLNPCVNPPAPNLTSGGQTTVTVNQNAPAVVLSAPNCSGTLNWTGPDNTSGSGNITVPASFSGTYVYTATCNVAGCVSPASSATVIVQPIISTPDPGDTPGPVGGNFEGYLDKVECGTFRGWVWDRDKPNTALKLEFFANGQSIGTTDANIFRQDLKEAGKGNGVHAYSFPTPENLKNGQTYSISAKVYNSNYTLKWAPKDLVCTGSSPEPDPTPGPDPGDDTPGPVGGNFEGYLDKVECGTIRGWVWDKDKPTTALKLEFFANGQSIGTADANIFRQDLKEAGKGNGVHAYSFPTPASLKNGQTYSISAKVYNSNYTLKWAPKTLSCPGSSRMATESAEAQKPLEVVVRGNPIPQDELEVEVRGAEGQPLHLLLTDGQGRIVAERHLNQPTNRELLRFSVSGTAPGMLFLRVANFRQAQTIKLLKVK</sequence>
<evidence type="ECO:0000256" key="1">
    <source>
        <dbReference type="SAM" id="MobiDB-lite"/>
    </source>
</evidence>
<dbReference type="Proteomes" id="UP001596106">
    <property type="component" value="Unassembled WGS sequence"/>
</dbReference>
<comment type="caution">
    <text evidence="3">The sequence shown here is derived from an EMBL/GenBank/DDBJ whole genome shotgun (WGS) entry which is preliminary data.</text>
</comment>
<feature type="signal peptide" evidence="2">
    <location>
        <begin position="1"/>
        <end position="21"/>
    </location>
</feature>
<feature type="region of interest" description="Disordered" evidence="1">
    <location>
        <begin position="648"/>
        <end position="674"/>
    </location>
</feature>
<dbReference type="EMBL" id="JBHSMA010000005">
    <property type="protein sequence ID" value="MFC5411107.1"/>
    <property type="molecule type" value="Genomic_DNA"/>
</dbReference>
<organism evidence="3 4">
    <name type="scientific">Larkinella bovis</name>
    <dbReference type="NCBI Taxonomy" id="683041"/>
    <lineage>
        <taxon>Bacteria</taxon>
        <taxon>Pseudomonadati</taxon>
        <taxon>Bacteroidota</taxon>
        <taxon>Cytophagia</taxon>
        <taxon>Cytophagales</taxon>
        <taxon>Spirosomataceae</taxon>
        <taxon>Larkinella</taxon>
    </lineage>
</organism>
<proteinExistence type="predicted"/>
<dbReference type="RefSeq" id="WP_379847579.1">
    <property type="nucleotide sequence ID" value="NZ_JBHSMA010000005.1"/>
</dbReference>
<feature type="chain" id="PRO_5045063059" evidence="2">
    <location>
        <begin position="22"/>
        <end position="872"/>
    </location>
</feature>
<name>A0ABW0IF70_9BACT</name>
<evidence type="ECO:0000313" key="3">
    <source>
        <dbReference type="EMBL" id="MFC5411107.1"/>
    </source>
</evidence>
<accession>A0ABW0IF70</accession>
<evidence type="ECO:0000256" key="2">
    <source>
        <dbReference type="SAM" id="SignalP"/>
    </source>
</evidence>
<reference evidence="4" key="1">
    <citation type="journal article" date="2019" name="Int. J. Syst. Evol. Microbiol.">
        <title>The Global Catalogue of Microorganisms (GCM) 10K type strain sequencing project: providing services to taxonomists for standard genome sequencing and annotation.</title>
        <authorList>
            <consortium name="The Broad Institute Genomics Platform"/>
            <consortium name="The Broad Institute Genome Sequencing Center for Infectious Disease"/>
            <person name="Wu L."/>
            <person name="Ma J."/>
        </authorList>
    </citation>
    <scope>NUCLEOTIDE SEQUENCE [LARGE SCALE GENOMIC DNA]</scope>
    <source>
        <strain evidence="4">CCUG 55250</strain>
    </source>
</reference>
<evidence type="ECO:0000313" key="4">
    <source>
        <dbReference type="Proteomes" id="UP001596106"/>
    </source>
</evidence>
<dbReference type="NCBIfam" id="TIGR04534">
    <property type="entry name" value="ELWxxDGT_rpt"/>
    <property type="match status" value="6"/>
</dbReference>